<proteinExistence type="predicted"/>
<accession>A0A9Q1JMH1</accession>
<dbReference type="EMBL" id="JAKOGI010001681">
    <property type="protein sequence ID" value="KAJ8424430.1"/>
    <property type="molecule type" value="Genomic_DNA"/>
</dbReference>
<protein>
    <submittedName>
        <fullName evidence="2">Uncharacterized protein</fullName>
    </submittedName>
</protein>
<dbReference type="AlphaFoldDB" id="A0A9Q1JMH1"/>
<keyword evidence="3" id="KW-1185">Reference proteome</keyword>
<organism evidence="2 3">
    <name type="scientific">Carnegiea gigantea</name>
    <dbReference type="NCBI Taxonomy" id="171969"/>
    <lineage>
        <taxon>Eukaryota</taxon>
        <taxon>Viridiplantae</taxon>
        <taxon>Streptophyta</taxon>
        <taxon>Embryophyta</taxon>
        <taxon>Tracheophyta</taxon>
        <taxon>Spermatophyta</taxon>
        <taxon>Magnoliopsida</taxon>
        <taxon>eudicotyledons</taxon>
        <taxon>Gunneridae</taxon>
        <taxon>Pentapetalae</taxon>
        <taxon>Caryophyllales</taxon>
        <taxon>Cactineae</taxon>
        <taxon>Cactaceae</taxon>
        <taxon>Cactoideae</taxon>
        <taxon>Echinocereeae</taxon>
        <taxon>Carnegiea</taxon>
    </lineage>
</organism>
<comment type="caution">
    <text evidence="2">The sequence shown here is derived from an EMBL/GenBank/DDBJ whole genome shotgun (WGS) entry which is preliminary data.</text>
</comment>
<sequence length="228" mass="25929">MGEFVTRPFSQDRRGIALSLPPLPKDFQTLCPGFELAWLYKLPSTMSFRNYPRFGYLVTGSTKLDCAQRAIWGRMQEPVIRKRAWNTREMANYMRETFICHWRSALRPPRPLPEDFHALCPRFSLAEAEGAAAEFELPEIVQATFYTMLLNEAFELGVAHEYMAESMKSPLVGLRWSTFEVCLDCMDYVIRGAQLYRPANELEVEGARDGQEEGSGSVGPPAPSSDEE</sequence>
<reference evidence="2" key="1">
    <citation type="submission" date="2022-04" db="EMBL/GenBank/DDBJ databases">
        <title>Carnegiea gigantea Genome sequencing and assembly v2.</title>
        <authorList>
            <person name="Copetti D."/>
            <person name="Sanderson M.J."/>
            <person name="Burquez A."/>
            <person name="Wojciechowski M.F."/>
        </authorList>
    </citation>
    <scope>NUCLEOTIDE SEQUENCE</scope>
    <source>
        <strain evidence="2">SGP5-SGP5p</strain>
        <tissue evidence="2">Aerial part</tissue>
    </source>
</reference>
<name>A0A9Q1JMH1_9CARY</name>
<dbReference type="Proteomes" id="UP001153076">
    <property type="component" value="Unassembled WGS sequence"/>
</dbReference>
<feature type="region of interest" description="Disordered" evidence="1">
    <location>
        <begin position="203"/>
        <end position="228"/>
    </location>
</feature>
<evidence type="ECO:0000256" key="1">
    <source>
        <dbReference type="SAM" id="MobiDB-lite"/>
    </source>
</evidence>
<evidence type="ECO:0000313" key="2">
    <source>
        <dbReference type="EMBL" id="KAJ8424430.1"/>
    </source>
</evidence>
<evidence type="ECO:0000313" key="3">
    <source>
        <dbReference type="Proteomes" id="UP001153076"/>
    </source>
</evidence>
<gene>
    <name evidence="2" type="ORF">Cgig2_010659</name>
</gene>